<evidence type="ECO:0000313" key="3">
    <source>
        <dbReference type="EMBL" id="KKR94485.1"/>
    </source>
</evidence>
<organism evidence="3 4">
    <name type="scientific">Candidatus Roizmanbacteria bacterium GW2011_GWA1_41_13</name>
    <dbReference type="NCBI Taxonomy" id="1618474"/>
    <lineage>
        <taxon>Bacteria</taxon>
        <taxon>Candidatus Roizmaniibacteriota</taxon>
    </lineage>
</organism>
<dbReference type="AlphaFoldDB" id="A0A0G0XCK2"/>
<name>A0A0G0XCK2_9BACT</name>
<reference evidence="3 4" key="1">
    <citation type="journal article" date="2015" name="Nature">
        <title>rRNA introns, odd ribosomes, and small enigmatic genomes across a large radiation of phyla.</title>
        <authorList>
            <person name="Brown C.T."/>
            <person name="Hug L.A."/>
            <person name="Thomas B.C."/>
            <person name="Sharon I."/>
            <person name="Castelle C.J."/>
            <person name="Singh A."/>
            <person name="Wilkins M.J."/>
            <person name="Williams K.H."/>
            <person name="Banfield J.F."/>
        </authorList>
    </citation>
    <scope>NUCLEOTIDE SEQUENCE [LARGE SCALE GENOMIC DNA]</scope>
</reference>
<feature type="region of interest" description="Disordered" evidence="1">
    <location>
        <begin position="489"/>
        <end position="573"/>
    </location>
</feature>
<accession>A0A0G0XCK2</accession>
<evidence type="ECO:0000313" key="4">
    <source>
        <dbReference type="Proteomes" id="UP000034961"/>
    </source>
</evidence>
<keyword evidence="2" id="KW-0472">Membrane</keyword>
<proteinExistence type="predicted"/>
<feature type="compositionally biased region" description="Low complexity" evidence="1">
    <location>
        <begin position="555"/>
        <end position="567"/>
    </location>
</feature>
<keyword evidence="2" id="KW-1133">Transmembrane helix</keyword>
<dbReference type="EMBL" id="LCAN01000006">
    <property type="protein sequence ID" value="KKR94485.1"/>
    <property type="molecule type" value="Genomic_DNA"/>
</dbReference>
<feature type="compositionally biased region" description="Low complexity" evidence="1">
    <location>
        <begin position="503"/>
        <end position="523"/>
    </location>
</feature>
<evidence type="ECO:0000256" key="2">
    <source>
        <dbReference type="SAM" id="Phobius"/>
    </source>
</evidence>
<dbReference type="Proteomes" id="UP000034961">
    <property type="component" value="Unassembled WGS sequence"/>
</dbReference>
<comment type="caution">
    <text evidence="3">The sequence shown here is derived from an EMBL/GenBank/DDBJ whole genome shotgun (WGS) entry which is preliminary data.</text>
</comment>
<protein>
    <submittedName>
        <fullName evidence="3">PPE repeat-containing protein</fullName>
    </submittedName>
</protein>
<evidence type="ECO:0000256" key="1">
    <source>
        <dbReference type="SAM" id="MobiDB-lite"/>
    </source>
</evidence>
<gene>
    <name evidence="3" type="ORF">UU41_C0006G0031</name>
</gene>
<sequence length="640" mass="66384">MVILQLKQVTLLILHIETGDATNTSQTINTGNNNLAGIPTSVGLDGNEVAITNQGNGSGSENEGSVAIEDSSTTIQDNVANVDNSAEQSTITGDNSASGNTGGDVQIETGDANTSGTITNFLNTNATGVMVSEFNIADNHMGDYVLDFGANCISGCGGATTVTNTENGSDSTNTGDVDITSTDEIFQTNDANIENEMVLLADSGNNTADANTGGNSTINTGDANVAANILNFANTNLAGNVLYGVVNIFGDLIGDIIFPEEYCGGTCTGDIALANTNNGSDSTNTSNYSETDNSETYQFNDAVIDNNILLDANTGENETSGNTNGNSSIETGDVDLDVNTMNVVNSNINGGNWFLVLVNEAGNWVGKILGGDGSNMAGSAGTEFTVDQNGDIYVTNNANGSGSTNAGNVNVTNNETLVQENQANIVNNLDLTANTGNNSTSNNTGGDNNITTGDANIVANIVNFVNNNIAGNGKLFVTVVNVFGSWTGNFKTPWAQDEEETQEVTQNTENNPSNEQSNSSNNNDAHAVGGTSSEDQNSPNLPNNSDGNEDDENNTNDTALATTDNGDSSNTQTFSAGQVAGALAQGRIVTVHNPFNEFQSRSETADINNKLTINLAWLLVLIPAGGALYLSKKIRAKFAR</sequence>
<feature type="transmembrane region" description="Helical" evidence="2">
    <location>
        <begin position="611"/>
        <end position="630"/>
    </location>
</feature>
<feature type="compositionally biased region" description="Polar residues" evidence="1">
    <location>
        <begin position="530"/>
        <end position="542"/>
    </location>
</feature>
<keyword evidence="2" id="KW-0812">Transmembrane</keyword>